<reference evidence="2" key="2">
    <citation type="submission" date="2020-05" db="EMBL/GenBank/DDBJ databases">
        <authorList>
            <person name="Kim H.-S."/>
            <person name="Proctor R.H."/>
            <person name="Brown D.W."/>
        </authorList>
    </citation>
    <scope>NUCLEOTIDE SEQUENCE</scope>
    <source>
        <strain evidence="2">NRRL 20472</strain>
    </source>
</reference>
<protein>
    <submittedName>
        <fullName evidence="2">Uncharacterized protein</fullName>
    </submittedName>
</protein>
<feature type="region of interest" description="Disordered" evidence="1">
    <location>
        <begin position="147"/>
        <end position="170"/>
    </location>
</feature>
<evidence type="ECO:0000313" key="3">
    <source>
        <dbReference type="Proteomes" id="UP000622797"/>
    </source>
</evidence>
<dbReference type="OrthoDB" id="448448at2759"/>
<gene>
    <name evidence="2" type="ORF">FSARC_506</name>
</gene>
<reference evidence="2" key="1">
    <citation type="journal article" date="2020" name="BMC Genomics">
        <title>Correction to: Identification and distribution of gene clusters required for synthesis of sphingolipid metabolism inhibitors in diverse species of the filamentous fungus Fusarium.</title>
        <authorList>
            <person name="Kim H.S."/>
            <person name="Lohmar J.M."/>
            <person name="Busman M."/>
            <person name="Brown D.W."/>
            <person name="Naumann T.A."/>
            <person name="Divon H.H."/>
            <person name="Lysoe E."/>
            <person name="Uhlig S."/>
            <person name="Proctor R.H."/>
        </authorList>
    </citation>
    <scope>NUCLEOTIDE SEQUENCE</scope>
    <source>
        <strain evidence="2">NRRL 20472</strain>
    </source>
</reference>
<evidence type="ECO:0000313" key="2">
    <source>
        <dbReference type="EMBL" id="KAF4973162.1"/>
    </source>
</evidence>
<proteinExistence type="predicted"/>
<organism evidence="2 3">
    <name type="scientific">Fusarium sarcochroum</name>
    <dbReference type="NCBI Taxonomy" id="1208366"/>
    <lineage>
        <taxon>Eukaryota</taxon>
        <taxon>Fungi</taxon>
        <taxon>Dikarya</taxon>
        <taxon>Ascomycota</taxon>
        <taxon>Pezizomycotina</taxon>
        <taxon>Sordariomycetes</taxon>
        <taxon>Hypocreomycetidae</taxon>
        <taxon>Hypocreales</taxon>
        <taxon>Nectriaceae</taxon>
        <taxon>Fusarium</taxon>
        <taxon>Fusarium lateritium species complex</taxon>
    </lineage>
</organism>
<name>A0A8H4UB66_9HYPO</name>
<accession>A0A8H4UB66</accession>
<dbReference type="AlphaFoldDB" id="A0A8H4UB66"/>
<keyword evidence="3" id="KW-1185">Reference proteome</keyword>
<evidence type="ECO:0000256" key="1">
    <source>
        <dbReference type="SAM" id="MobiDB-lite"/>
    </source>
</evidence>
<comment type="caution">
    <text evidence="2">The sequence shown here is derived from an EMBL/GenBank/DDBJ whole genome shotgun (WGS) entry which is preliminary data.</text>
</comment>
<sequence>MNWEEFDELICDDGGRKRSFEGDDWTENKRRAVHQKVDIGLENEDANGAYTTIEPFQVFPSDPEVEPAANVESQPTYDTCFGVVMVQTTLDKAAPKLGDAALDVRVSENVVKLYGDDDKLVGLFISDGLTSLSRQFSVHMTATLVAETSQDGNPAQKGKRSNTQTRNQPIDERPARIVIYGLSIDKDLIGRHLSAAELHLQHPTPEEYDPSVGYYNPHLLLHPGAKMPRIQDLSLQNEDETGHGRTGSAALDEVSQGKIWRIFDLASGQEVRPQVTSSPRLKSTLQEYVY</sequence>
<dbReference type="EMBL" id="JABEXW010000028">
    <property type="protein sequence ID" value="KAF4973162.1"/>
    <property type="molecule type" value="Genomic_DNA"/>
</dbReference>
<dbReference type="Proteomes" id="UP000622797">
    <property type="component" value="Unassembled WGS sequence"/>
</dbReference>